<dbReference type="Proteomes" id="UP001595713">
    <property type="component" value="Unassembled WGS sequence"/>
</dbReference>
<gene>
    <name evidence="7" type="ORF">ACFONA_03910</name>
</gene>
<dbReference type="InterPro" id="IPR002692">
    <property type="entry name" value="S45"/>
</dbReference>
<dbReference type="Gene3D" id="3.60.20.10">
    <property type="entry name" value="Glutamine Phosphoribosylpyrophosphate, subunit 1, domain 1"/>
    <property type="match status" value="1"/>
</dbReference>
<dbReference type="PANTHER" id="PTHR34218">
    <property type="entry name" value="PEPTIDASE S45 PENICILLIN AMIDASE"/>
    <property type="match status" value="1"/>
</dbReference>
<sequence>MGKLLAALGMAMLSTAVSAAAPGPAAHVRHVTIARDSFGIAHIRGTTDADAVFGMMYAQAEDDFPRIEHNYLAAMGRLAEAEGEPALWADLRQRLFLDLDALPGEYRRSPAWLRALMDAWAGGLNHYLATHPMVQPRRITRFEPWMALAFSEGSIGGDIERGVDLAALEAFYGGGKSPAPARLADAGRLIEPKGSNGIAIGPSRSASGHPLLWINPHTSFFFRAEQQVTSTQGLDVYGAATWGQFFVYQGFNKQLGWMHTSSGVDTIDEFAVAVARRAGRLSYRYGRAWRPVRQRIVTLGVRQPDGTIAPRRFTVLATHHGPIIRQEKDRWIAVAMLNRPRAALEQSYLRTRAGSLADYLAVSERKANASNNTILAAADGTIAYLHPQFVPIRNDRFDYTRPVDGSDPATDWQGLHALKDLPQVVRPATGWVVNTNNAPWTAAGADSPKAADFPRYMDLLGDNPRGDHATALLSRGELFSPQTLTRTAFDSFLPLFDQQIPRLQKEFEALPPRSAMRQRLAAPMAMLARWDRRWSIESEPTTLAVHWGEALWASEGPKAAAANVPIFAYLATRTTDADRVAALDAAVARMQRDFGSWRVEWGRINRFQRLDGAIAPRFDDRAPSVPIGFTSGNFGSLASFGVDRQPGQRCLYGTSGNSFVAVVEFGPRIRAWAVSAGGESGDPGSSHFDDQAKRYASGDLRPIILDPAGAGRPYRPGDAHPPVPVRRVSAPGTPCGAP</sequence>
<dbReference type="Gene3D" id="2.30.120.10">
    <property type="match status" value="1"/>
</dbReference>
<evidence type="ECO:0000313" key="8">
    <source>
        <dbReference type="Proteomes" id="UP001595713"/>
    </source>
</evidence>
<protein>
    <submittedName>
        <fullName evidence="7">Penicillin acylase family protein</fullName>
    </submittedName>
</protein>
<accession>A0ABV7SS39</accession>
<organism evidence="7 8">
    <name type="scientific">Sphingomonas hylomeconis</name>
    <dbReference type="NCBI Taxonomy" id="1395958"/>
    <lineage>
        <taxon>Bacteria</taxon>
        <taxon>Pseudomonadati</taxon>
        <taxon>Pseudomonadota</taxon>
        <taxon>Alphaproteobacteria</taxon>
        <taxon>Sphingomonadales</taxon>
        <taxon>Sphingomonadaceae</taxon>
        <taxon>Sphingomonas</taxon>
    </lineage>
</organism>
<comment type="similarity">
    <text evidence="1">Belongs to the peptidase S45 family.</text>
</comment>
<dbReference type="InterPro" id="IPR023343">
    <property type="entry name" value="Penicillin_amidase_dom1"/>
</dbReference>
<feature type="signal peptide" evidence="6">
    <location>
        <begin position="1"/>
        <end position="19"/>
    </location>
</feature>
<evidence type="ECO:0000256" key="5">
    <source>
        <dbReference type="SAM" id="MobiDB-lite"/>
    </source>
</evidence>
<dbReference type="EMBL" id="JBHRXP010000001">
    <property type="protein sequence ID" value="MFC3579298.1"/>
    <property type="molecule type" value="Genomic_DNA"/>
</dbReference>
<dbReference type="PIRSF" id="PIRSF001227">
    <property type="entry name" value="Pen_acylase"/>
    <property type="match status" value="1"/>
</dbReference>
<keyword evidence="3" id="KW-0378">Hydrolase</keyword>
<dbReference type="InterPro" id="IPR043146">
    <property type="entry name" value="Penicillin_amidase_N_B-knob"/>
</dbReference>
<dbReference type="PANTHER" id="PTHR34218:SF3">
    <property type="entry name" value="ACYL-HOMOSERINE LACTONE ACYLASE PVDQ"/>
    <property type="match status" value="1"/>
</dbReference>
<evidence type="ECO:0000256" key="6">
    <source>
        <dbReference type="SAM" id="SignalP"/>
    </source>
</evidence>
<evidence type="ECO:0000256" key="2">
    <source>
        <dbReference type="ARBA" id="ARBA00022729"/>
    </source>
</evidence>
<dbReference type="InterPro" id="IPR014395">
    <property type="entry name" value="Pen/GL7ACA/AHL_acylase"/>
</dbReference>
<proteinExistence type="inferred from homology"/>
<evidence type="ECO:0000256" key="3">
    <source>
        <dbReference type="ARBA" id="ARBA00022801"/>
    </source>
</evidence>
<evidence type="ECO:0000256" key="1">
    <source>
        <dbReference type="ARBA" id="ARBA00006586"/>
    </source>
</evidence>
<keyword evidence="4" id="KW-0865">Zymogen</keyword>
<dbReference type="Pfam" id="PF01804">
    <property type="entry name" value="Penicil_amidase"/>
    <property type="match status" value="1"/>
</dbReference>
<dbReference type="SUPFAM" id="SSF56235">
    <property type="entry name" value="N-terminal nucleophile aminohydrolases (Ntn hydrolases)"/>
    <property type="match status" value="1"/>
</dbReference>
<keyword evidence="2 6" id="KW-0732">Signal</keyword>
<dbReference type="Gene3D" id="1.10.439.10">
    <property type="entry name" value="Penicillin Amidohydrolase, domain 1"/>
    <property type="match status" value="1"/>
</dbReference>
<feature type="chain" id="PRO_5047224434" evidence="6">
    <location>
        <begin position="20"/>
        <end position="738"/>
    </location>
</feature>
<name>A0ABV7SS39_9SPHN</name>
<evidence type="ECO:0000256" key="4">
    <source>
        <dbReference type="ARBA" id="ARBA00023145"/>
    </source>
</evidence>
<dbReference type="InterPro" id="IPR043147">
    <property type="entry name" value="Penicillin_amidase_A-knob"/>
</dbReference>
<evidence type="ECO:0000313" key="7">
    <source>
        <dbReference type="EMBL" id="MFC3579298.1"/>
    </source>
</evidence>
<keyword evidence="8" id="KW-1185">Reference proteome</keyword>
<feature type="region of interest" description="Disordered" evidence="5">
    <location>
        <begin position="700"/>
        <end position="738"/>
    </location>
</feature>
<dbReference type="Gene3D" id="1.10.1400.10">
    <property type="match status" value="1"/>
</dbReference>
<comment type="caution">
    <text evidence="7">The sequence shown here is derived from an EMBL/GenBank/DDBJ whole genome shotgun (WGS) entry which is preliminary data.</text>
</comment>
<dbReference type="InterPro" id="IPR029055">
    <property type="entry name" value="Ntn_hydrolases_N"/>
</dbReference>
<reference evidence="8" key="1">
    <citation type="journal article" date="2019" name="Int. J. Syst. Evol. Microbiol.">
        <title>The Global Catalogue of Microorganisms (GCM) 10K type strain sequencing project: providing services to taxonomists for standard genome sequencing and annotation.</title>
        <authorList>
            <consortium name="The Broad Institute Genomics Platform"/>
            <consortium name="The Broad Institute Genome Sequencing Center for Infectious Disease"/>
            <person name="Wu L."/>
            <person name="Ma J."/>
        </authorList>
    </citation>
    <scope>NUCLEOTIDE SEQUENCE [LARGE SCALE GENOMIC DNA]</scope>
    <source>
        <strain evidence="8">KCTC 42739</strain>
    </source>
</reference>
<dbReference type="RefSeq" id="WP_261295263.1">
    <property type="nucleotide sequence ID" value="NZ_JANQBK010000014.1"/>
</dbReference>